<evidence type="ECO:0000256" key="5">
    <source>
        <dbReference type="RuleBase" id="RU003968"/>
    </source>
</evidence>
<gene>
    <name evidence="8" type="primary">betA</name>
    <name evidence="8" type="ORF">GCM10017577_28140</name>
</gene>
<dbReference type="PIRSF" id="PIRSF000137">
    <property type="entry name" value="Alcohol_oxidase"/>
    <property type="match status" value="1"/>
</dbReference>
<reference evidence="8" key="2">
    <citation type="submission" date="2023-01" db="EMBL/GenBank/DDBJ databases">
        <authorList>
            <person name="Sun Q."/>
            <person name="Evtushenko L."/>
        </authorList>
    </citation>
    <scope>NUCLEOTIDE SEQUENCE</scope>
    <source>
        <strain evidence="8">VKM Ac-1069</strain>
    </source>
</reference>
<dbReference type="InterPro" id="IPR000172">
    <property type="entry name" value="GMC_OxRdtase_N"/>
</dbReference>
<evidence type="ECO:0000256" key="2">
    <source>
        <dbReference type="ARBA" id="ARBA00010790"/>
    </source>
</evidence>
<dbReference type="PROSITE" id="PS00623">
    <property type="entry name" value="GMC_OXRED_1"/>
    <property type="match status" value="1"/>
</dbReference>
<dbReference type="Gene3D" id="3.30.560.10">
    <property type="entry name" value="Glucose Oxidase, domain 3"/>
    <property type="match status" value="1"/>
</dbReference>
<evidence type="ECO:0000256" key="4">
    <source>
        <dbReference type="ARBA" id="ARBA00022827"/>
    </source>
</evidence>
<feature type="domain" description="Glucose-methanol-choline oxidoreductase N-terminal" evidence="7">
    <location>
        <begin position="259"/>
        <end position="273"/>
    </location>
</feature>
<evidence type="ECO:0000313" key="8">
    <source>
        <dbReference type="EMBL" id="GLL11673.1"/>
    </source>
</evidence>
<dbReference type="NCBIfam" id="NF002550">
    <property type="entry name" value="PRK02106.1"/>
    <property type="match status" value="1"/>
</dbReference>
<comment type="cofactor">
    <cofactor evidence="1">
        <name>FAD</name>
        <dbReference type="ChEBI" id="CHEBI:57692"/>
    </cofactor>
</comment>
<evidence type="ECO:0000313" key="9">
    <source>
        <dbReference type="Proteomes" id="UP001143463"/>
    </source>
</evidence>
<dbReference type="PANTHER" id="PTHR11552:SF147">
    <property type="entry name" value="CHOLINE DEHYDROGENASE, MITOCHONDRIAL"/>
    <property type="match status" value="1"/>
</dbReference>
<evidence type="ECO:0000256" key="1">
    <source>
        <dbReference type="ARBA" id="ARBA00001974"/>
    </source>
</evidence>
<keyword evidence="4 5" id="KW-0274">FAD</keyword>
<name>A0A9W6L272_9PSEU</name>
<dbReference type="PROSITE" id="PS00624">
    <property type="entry name" value="GMC_OXRED_2"/>
    <property type="match status" value="1"/>
</dbReference>
<dbReference type="EMBL" id="BSFQ01000010">
    <property type="protein sequence ID" value="GLL11673.1"/>
    <property type="molecule type" value="Genomic_DNA"/>
</dbReference>
<dbReference type="PANTHER" id="PTHR11552">
    <property type="entry name" value="GLUCOSE-METHANOL-CHOLINE GMC OXIDOREDUCTASE"/>
    <property type="match status" value="1"/>
</dbReference>
<sequence length="567" mass="61664">MSDKVYDFVVVGGGAAGCVLANRLSADPAHRVLLLEAGKSDPFWDVFTHMPAAMGLAIASKSHNWHYVSEPEPFMQNRRMDLPRGKLLGGSGSINAMTYVRGHPANFDQWAKVVGDDAWDYAHVLPYFKKIEDSLTFGGNEYRGRGGLQTVERAPADHPLFALFFEAAQQAGYNLTADLNGAVQEGFAAFDRNIRRGRRQSSSQAYLHPVMGRPNLEVRTRALATQVVFSGTRAVGVTFRAAGGHEEIVRAKEIILSGGAFNTPQLLQLSGVGRAEELEAVGVAPIHDLRGVGHNLEDHLAVQVQHRCTQPISMVHMKDKKNWPKMGLQWLAGRGPAGSNLFEAAGFIRSNEDMEFPDVIVGFAPMAMAFDEKRIVEGHGYQVHVGTMAARSRGSVTLRSADPAAHPRIIFNYLDNQRDRDDWVKAIRIARDIMAQPAFSGVDGGEVVPGPEFQTDEQILDWISHTAQTGLHPTGSARMGRTPDDVVDPDTLRVHGVDGIRVVDASIFPTVTNTQTYAPTLMVAEKASDMILGNTPLEPVHLARPQVVSQARPSAAPEDVVAPAGQA</sequence>
<reference evidence="8" key="1">
    <citation type="journal article" date="2014" name="Int. J. Syst. Evol. Microbiol.">
        <title>Complete genome sequence of Corynebacterium casei LMG S-19264T (=DSM 44701T), isolated from a smear-ripened cheese.</title>
        <authorList>
            <consortium name="US DOE Joint Genome Institute (JGI-PGF)"/>
            <person name="Walter F."/>
            <person name="Albersmeier A."/>
            <person name="Kalinowski J."/>
            <person name="Ruckert C."/>
        </authorList>
    </citation>
    <scope>NUCLEOTIDE SEQUENCE</scope>
    <source>
        <strain evidence="8">VKM Ac-1069</strain>
    </source>
</reference>
<dbReference type="SUPFAM" id="SSF54373">
    <property type="entry name" value="FAD-linked reductases, C-terminal domain"/>
    <property type="match status" value="1"/>
</dbReference>
<dbReference type="Proteomes" id="UP001143463">
    <property type="component" value="Unassembled WGS sequence"/>
</dbReference>
<dbReference type="AlphaFoldDB" id="A0A9W6L272"/>
<dbReference type="InterPro" id="IPR007867">
    <property type="entry name" value="GMC_OxRtase_C"/>
</dbReference>
<dbReference type="InterPro" id="IPR012132">
    <property type="entry name" value="GMC_OxRdtase"/>
</dbReference>
<dbReference type="RefSeq" id="WP_051736513.1">
    <property type="nucleotide sequence ID" value="NZ_BAAAUZ010000010.1"/>
</dbReference>
<dbReference type="InterPro" id="IPR036188">
    <property type="entry name" value="FAD/NAD-bd_sf"/>
</dbReference>
<proteinExistence type="inferred from homology"/>
<accession>A0A9W6L272</accession>
<dbReference type="PROSITE" id="PS51257">
    <property type="entry name" value="PROKAR_LIPOPROTEIN"/>
    <property type="match status" value="1"/>
</dbReference>
<dbReference type="GO" id="GO:0050660">
    <property type="term" value="F:flavin adenine dinucleotide binding"/>
    <property type="evidence" value="ECO:0007669"/>
    <property type="project" value="InterPro"/>
</dbReference>
<protein>
    <submittedName>
        <fullName evidence="8">Choline dehydrogenase</fullName>
    </submittedName>
</protein>
<feature type="domain" description="Glucose-methanol-choline oxidoreductase N-terminal" evidence="6">
    <location>
        <begin position="85"/>
        <end position="108"/>
    </location>
</feature>
<keyword evidence="3 5" id="KW-0285">Flavoprotein</keyword>
<organism evidence="8 9">
    <name type="scientific">Pseudonocardia halophobica</name>
    <dbReference type="NCBI Taxonomy" id="29401"/>
    <lineage>
        <taxon>Bacteria</taxon>
        <taxon>Bacillati</taxon>
        <taxon>Actinomycetota</taxon>
        <taxon>Actinomycetes</taxon>
        <taxon>Pseudonocardiales</taxon>
        <taxon>Pseudonocardiaceae</taxon>
        <taxon>Pseudonocardia</taxon>
    </lineage>
</organism>
<evidence type="ECO:0000259" key="7">
    <source>
        <dbReference type="PROSITE" id="PS00624"/>
    </source>
</evidence>
<evidence type="ECO:0000259" key="6">
    <source>
        <dbReference type="PROSITE" id="PS00623"/>
    </source>
</evidence>
<dbReference type="Gene3D" id="3.50.50.60">
    <property type="entry name" value="FAD/NAD(P)-binding domain"/>
    <property type="match status" value="1"/>
</dbReference>
<comment type="caution">
    <text evidence="8">The sequence shown here is derived from an EMBL/GenBank/DDBJ whole genome shotgun (WGS) entry which is preliminary data.</text>
</comment>
<keyword evidence="9" id="KW-1185">Reference proteome</keyword>
<dbReference type="SUPFAM" id="SSF51905">
    <property type="entry name" value="FAD/NAD(P)-binding domain"/>
    <property type="match status" value="1"/>
</dbReference>
<dbReference type="GO" id="GO:0016614">
    <property type="term" value="F:oxidoreductase activity, acting on CH-OH group of donors"/>
    <property type="evidence" value="ECO:0007669"/>
    <property type="project" value="InterPro"/>
</dbReference>
<comment type="similarity">
    <text evidence="2 5">Belongs to the GMC oxidoreductase family.</text>
</comment>
<dbReference type="Pfam" id="PF05199">
    <property type="entry name" value="GMC_oxred_C"/>
    <property type="match status" value="1"/>
</dbReference>
<dbReference type="Pfam" id="PF00732">
    <property type="entry name" value="GMC_oxred_N"/>
    <property type="match status" value="1"/>
</dbReference>
<evidence type="ECO:0000256" key="3">
    <source>
        <dbReference type="ARBA" id="ARBA00022630"/>
    </source>
</evidence>